<evidence type="ECO:0000313" key="2">
    <source>
        <dbReference type="Proteomes" id="UP000054324"/>
    </source>
</evidence>
<accession>A0A075AGU9</accession>
<dbReference type="EMBL" id="KL596685">
    <property type="protein sequence ID" value="KER29084.1"/>
    <property type="molecule type" value="Genomic_DNA"/>
</dbReference>
<gene>
    <name evidence="1" type="ORF">T265_04179</name>
</gene>
<dbReference type="CTD" id="20318365"/>
<keyword evidence="2" id="KW-1185">Reference proteome</keyword>
<dbReference type="GeneID" id="20318365"/>
<dbReference type="Proteomes" id="UP000054324">
    <property type="component" value="Unassembled WGS sequence"/>
</dbReference>
<protein>
    <submittedName>
        <fullName evidence="1">Uncharacterized protein</fullName>
    </submittedName>
</protein>
<evidence type="ECO:0000313" key="1">
    <source>
        <dbReference type="EMBL" id="KER29084.1"/>
    </source>
</evidence>
<dbReference type="OrthoDB" id="10447401at2759"/>
<proteinExistence type="predicted"/>
<reference evidence="1 2" key="1">
    <citation type="submission" date="2013-11" db="EMBL/GenBank/DDBJ databases">
        <title>Opisthorchis viverrini - life in the bile duct.</title>
        <authorList>
            <person name="Young N.D."/>
            <person name="Nagarajan N."/>
            <person name="Lin S.J."/>
            <person name="Korhonen P.K."/>
            <person name="Jex A.R."/>
            <person name="Hall R.S."/>
            <person name="Safavi-Hemami H."/>
            <person name="Kaewkong W."/>
            <person name="Bertrand D."/>
            <person name="Gao S."/>
            <person name="Seet Q."/>
            <person name="Wongkham S."/>
            <person name="Teh B.T."/>
            <person name="Wongkham C."/>
            <person name="Intapan P.M."/>
            <person name="Maleewong W."/>
            <person name="Yang X."/>
            <person name="Hu M."/>
            <person name="Wang Z."/>
            <person name="Hofmann A."/>
            <person name="Sternberg P.W."/>
            <person name="Tan P."/>
            <person name="Wang J."/>
            <person name="Gasser R.B."/>
        </authorList>
    </citation>
    <scope>NUCLEOTIDE SEQUENCE [LARGE SCALE GENOMIC DNA]</scope>
</reference>
<organism evidence="1 2">
    <name type="scientific">Opisthorchis viverrini</name>
    <name type="common">Southeast Asian liver fluke</name>
    <dbReference type="NCBI Taxonomy" id="6198"/>
    <lineage>
        <taxon>Eukaryota</taxon>
        <taxon>Metazoa</taxon>
        <taxon>Spiralia</taxon>
        <taxon>Lophotrochozoa</taxon>
        <taxon>Platyhelminthes</taxon>
        <taxon>Trematoda</taxon>
        <taxon>Digenea</taxon>
        <taxon>Opisthorchiida</taxon>
        <taxon>Opisthorchiata</taxon>
        <taxon>Opisthorchiidae</taxon>
        <taxon>Opisthorchis</taxon>
    </lineage>
</organism>
<name>A0A075AGU9_OPIVI</name>
<sequence length="140" mass="15646">MLTETRKLRLPDETQEGRNRSWAVEEFPATLGMKNGTSRLKHEAAWCSTFSCLETLQTRDSAGFQRLKHEAAWCSTFSCLETLQTRDSAGFQATECAASRFQVKHKVDVNSAGGGCAYLMSPENGETGRGLSKRFQQPYE</sequence>
<dbReference type="KEGG" id="ovi:T265_04179"/>
<dbReference type="RefSeq" id="XP_009167125.1">
    <property type="nucleotide sequence ID" value="XM_009168861.1"/>
</dbReference>
<dbReference type="AlphaFoldDB" id="A0A075AGU9"/>